<evidence type="ECO:0000313" key="3">
    <source>
        <dbReference type="Proteomes" id="UP001148838"/>
    </source>
</evidence>
<evidence type="ECO:0000313" key="2">
    <source>
        <dbReference type="EMBL" id="KAJ4445078.1"/>
    </source>
</evidence>
<dbReference type="EMBL" id="JAJSOF020000011">
    <property type="protein sequence ID" value="KAJ4445078.1"/>
    <property type="molecule type" value="Genomic_DNA"/>
</dbReference>
<accession>A0ABQ8TEP2</accession>
<comment type="caution">
    <text evidence="2">The sequence shown here is derived from an EMBL/GenBank/DDBJ whole genome shotgun (WGS) entry which is preliminary data.</text>
</comment>
<evidence type="ECO:0000259" key="1">
    <source>
        <dbReference type="Pfam" id="PF03184"/>
    </source>
</evidence>
<sequence length="106" mass="12141">MSEQLKKGAPPGTVFAAHHSGWIQMYSFIQWFRHFEFANPTKETPELMLLDSHFSHTQNIDLIDLAKTNHVTIVSMPPHSSQNYNLWTKLSWVPSNFIITRKSGSG</sequence>
<organism evidence="2 3">
    <name type="scientific">Periplaneta americana</name>
    <name type="common">American cockroach</name>
    <name type="synonym">Blatta americana</name>
    <dbReference type="NCBI Taxonomy" id="6978"/>
    <lineage>
        <taxon>Eukaryota</taxon>
        <taxon>Metazoa</taxon>
        <taxon>Ecdysozoa</taxon>
        <taxon>Arthropoda</taxon>
        <taxon>Hexapoda</taxon>
        <taxon>Insecta</taxon>
        <taxon>Pterygota</taxon>
        <taxon>Neoptera</taxon>
        <taxon>Polyneoptera</taxon>
        <taxon>Dictyoptera</taxon>
        <taxon>Blattodea</taxon>
        <taxon>Blattoidea</taxon>
        <taxon>Blattidae</taxon>
        <taxon>Blattinae</taxon>
        <taxon>Periplaneta</taxon>
    </lineage>
</organism>
<gene>
    <name evidence="2" type="ORF">ANN_06877</name>
</gene>
<dbReference type="Proteomes" id="UP001148838">
    <property type="component" value="Unassembled WGS sequence"/>
</dbReference>
<dbReference type="InterPro" id="IPR004875">
    <property type="entry name" value="DDE_SF_endonuclease_dom"/>
</dbReference>
<keyword evidence="3" id="KW-1185">Reference proteome</keyword>
<reference evidence="2 3" key="1">
    <citation type="journal article" date="2022" name="Allergy">
        <title>Genome assembly and annotation of Periplaneta americana reveal a comprehensive cockroach allergen profile.</title>
        <authorList>
            <person name="Wang L."/>
            <person name="Xiong Q."/>
            <person name="Saelim N."/>
            <person name="Wang L."/>
            <person name="Nong W."/>
            <person name="Wan A.T."/>
            <person name="Shi M."/>
            <person name="Liu X."/>
            <person name="Cao Q."/>
            <person name="Hui J.H.L."/>
            <person name="Sookrung N."/>
            <person name="Leung T.F."/>
            <person name="Tungtrongchitr A."/>
            <person name="Tsui S.K.W."/>
        </authorList>
    </citation>
    <scope>NUCLEOTIDE SEQUENCE [LARGE SCALE GENOMIC DNA]</scope>
    <source>
        <strain evidence="2">PWHHKU_190912</strain>
    </source>
</reference>
<dbReference type="Pfam" id="PF03184">
    <property type="entry name" value="DDE_1"/>
    <property type="match status" value="1"/>
</dbReference>
<proteinExistence type="predicted"/>
<name>A0ABQ8TEP2_PERAM</name>
<protein>
    <recommendedName>
        <fullName evidence="1">DDE-1 domain-containing protein</fullName>
    </recommendedName>
</protein>
<feature type="domain" description="DDE-1" evidence="1">
    <location>
        <begin position="6"/>
        <end position="83"/>
    </location>
</feature>